<evidence type="ECO:0000313" key="2">
    <source>
        <dbReference type="Proteomes" id="UP000700596"/>
    </source>
</evidence>
<gene>
    <name evidence="1" type="ORF">B0J11DRAFT_545286</name>
</gene>
<protein>
    <submittedName>
        <fullName evidence="1">Uncharacterized protein</fullName>
    </submittedName>
</protein>
<name>A0A9P9I607_9PLEO</name>
<dbReference type="AlphaFoldDB" id="A0A9P9I607"/>
<dbReference type="EMBL" id="JAGMWT010000034">
    <property type="protein sequence ID" value="KAH7109051.1"/>
    <property type="molecule type" value="Genomic_DNA"/>
</dbReference>
<proteinExistence type="predicted"/>
<dbReference type="Proteomes" id="UP000700596">
    <property type="component" value="Unassembled WGS sequence"/>
</dbReference>
<dbReference type="OrthoDB" id="3798004at2759"/>
<evidence type="ECO:0000313" key="1">
    <source>
        <dbReference type="EMBL" id="KAH7109051.1"/>
    </source>
</evidence>
<sequence>MNYVWNSGRIPNLLCNSLLRFPSLSYLRIRIPPGYRPANDLHRPITSAMLSDPKFANDWEKLAVAMYVPSWFQANIGVSHCAYAWPVGQRWKVEYPMLRSDYMTFDDDYEPSLNGGFSEYRTIPRMMLGAVGKVPGVHHCMCGCGCMIWLSCDAVQDTGRRVKIETEFCRSVDPKKKDDNIGFRLLPGVEPIETVESVHGGSGFAFEPPDEYWEELREKNRSFWGRAWKGFSSRKGPDYSYLEEVLVMTRLREAQGRYDRHPGTLRWPAS</sequence>
<comment type="caution">
    <text evidence="1">The sequence shown here is derived from an EMBL/GenBank/DDBJ whole genome shotgun (WGS) entry which is preliminary data.</text>
</comment>
<keyword evidence="2" id="KW-1185">Reference proteome</keyword>
<organism evidence="1 2">
    <name type="scientific">Dendryphion nanum</name>
    <dbReference type="NCBI Taxonomy" id="256645"/>
    <lineage>
        <taxon>Eukaryota</taxon>
        <taxon>Fungi</taxon>
        <taxon>Dikarya</taxon>
        <taxon>Ascomycota</taxon>
        <taxon>Pezizomycotina</taxon>
        <taxon>Dothideomycetes</taxon>
        <taxon>Pleosporomycetidae</taxon>
        <taxon>Pleosporales</taxon>
        <taxon>Torulaceae</taxon>
        <taxon>Dendryphion</taxon>
    </lineage>
</organism>
<reference evidence="1" key="1">
    <citation type="journal article" date="2021" name="Nat. Commun.">
        <title>Genetic determinants of endophytism in the Arabidopsis root mycobiome.</title>
        <authorList>
            <person name="Mesny F."/>
            <person name="Miyauchi S."/>
            <person name="Thiergart T."/>
            <person name="Pickel B."/>
            <person name="Atanasova L."/>
            <person name="Karlsson M."/>
            <person name="Huettel B."/>
            <person name="Barry K.W."/>
            <person name="Haridas S."/>
            <person name="Chen C."/>
            <person name="Bauer D."/>
            <person name="Andreopoulos W."/>
            <person name="Pangilinan J."/>
            <person name="LaButti K."/>
            <person name="Riley R."/>
            <person name="Lipzen A."/>
            <person name="Clum A."/>
            <person name="Drula E."/>
            <person name="Henrissat B."/>
            <person name="Kohler A."/>
            <person name="Grigoriev I.V."/>
            <person name="Martin F.M."/>
            <person name="Hacquard S."/>
        </authorList>
    </citation>
    <scope>NUCLEOTIDE SEQUENCE</scope>
    <source>
        <strain evidence="1">MPI-CAGE-CH-0243</strain>
    </source>
</reference>
<accession>A0A9P9I607</accession>